<gene>
    <name evidence="1" type="ORF">CUR178_06031</name>
</gene>
<name>A0A836GHK4_LEIEN</name>
<protein>
    <submittedName>
        <fullName evidence="1">Uncharacterized protein</fullName>
    </submittedName>
</protein>
<dbReference type="GeneID" id="94173216"/>
<comment type="caution">
    <text evidence="1">The sequence shown here is derived from an EMBL/GenBank/DDBJ whole genome shotgun (WGS) entry which is preliminary data.</text>
</comment>
<sequence length="387" mass="41990">MANEDIIIYLDAMQNTVSMIRGDGSDKRTLFSTGCMCPDGIVLDLSTYKESKDLKDIIVWWGNMGCMKPCPGSGDGGDWHEADGFLSRGMLFGGDTAVERVEVKPPRHLVQGTAEYQAPANLALITTVKQLDITLNGNCIFFCDREGHGVKKYNVLTKELVMLLSSDSLAPFQCGIPGRAGASSEEPSCEEECRFCVGIALDEGHNCIFFTLKGPPKGGKGRILALPYYFKCRNLPSTTAAKTSAAEGVVDPETAVSLIDSQPEPVDLLLDAQQGYLYWTDRGDDKAGGNSLNRCSVGYDRRTGQPQLGGKELLVGGFNEPVGLAWAGSLEGRIPLPPGSKETLRDNMYVSDKDHLWRCNLRNGERVSILDCGPDSRPTGLAVLRLI</sequence>
<dbReference type="OrthoDB" id="5958943at2759"/>
<dbReference type="Gene3D" id="2.120.10.30">
    <property type="entry name" value="TolB, C-terminal domain"/>
    <property type="match status" value="1"/>
</dbReference>
<dbReference type="InterPro" id="IPR011042">
    <property type="entry name" value="6-blade_b-propeller_TolB-like"/>
</dbReference>
<proteinExistence type="predicted"/>
<dbReference type="EMBL" id="JAFHKP010000017">
    <property type="protein sequence ID" value="KAG5482172.1"/>
    <property type="molecule type" value="Genomic_DNA"/>
</dbReference>
<dbReference type="RefSeq" id="XP_067694034.1">
    <property type="nucleotide sequence ID" value="XM_067837706.1"/>
</dbReference>
<evidence type="ECO:0000313" key="1">
    <source>
        <dbReference type="EMBL" id="KAG5482172.1"/>
    </source>
</evidence>
<evidence type="ECO:0000313" key="2">
    <source>
        <dbReference type="Proteomes" id="UP000674179"/>
    </source>
</evidence>
<dbReference type="Proteomes" id="UP000674179">
    <property type="component" value="Chromosome 17"/>
</dbReference>
<dbReference type="SUPFAM" id="SSF63825">
    <property type="entry name" value="YWTD domain"/>
    <property type="match status" value="2"/>
</dbReference>
<keyword evidence="2" id="KW-1185">Reference proteome</keyword>
<accession>A0A836GHK4</accession>
<dbReference type="AlphaFoldDB" id="A0A836GHK4"/>
<reference evidence="1 2" key="1">
    <citation type="submission" date="2021-02" db="EMBL/GenBank/DDBJ databases">
        <title>Leishmania (Mundinia) enrietti genome sequencing and assembly.</title>
        <authorList>
            <person name="Almutairi H."/>
            <person name="Gatherer D."/>
        </authorList>
    </citation>
    <scope>NUCLEOTIDE SEQUENCE [LARGE SCALE GENOMIC DNA]</scope>
    <source>
        <strain evidence="1">CUR178</strain>
    </source>
</reference>
<dbReference type="KEGG" id="lenr:94173216"/>
<organism evidence="1 2">
    <name type="scientific">Leishmania enriettii</name>
    <dbReference type="NCBI Taxonomy" id="5663"/>
    <lineage>
        <taxon>Eukaryota</taxon>
        <taxon>Discoba</taxon>
        <taxon>Euglenozoa</taxon>
        <taxon>Kinetoplastea</taxon>
        <taxon>Metakinetoplastina</taxon>
        <taxon>Trypanosomatida</taxon>
        <taxon>Trypanosomatidae</taxon>
        <taxon>Leishmaniinae</taxon>
        <taxon>Leishmania</taxon>
    </lineage>
</organism>